<comment type="caution">
    <text evidence="8">The sequence shown here is derived from an EMBL/GenBank/DDBJ whole genome shotgun (WGS) entry which is preliminary data.</text>
</comment>
<feature type="transmembrane region" description="Helical" evidence="5">
    <location>
        <begin position="155"/>
        <end position="176"/>
    </location>
</feature>
<dbReference type="GO" id="GO:0005737">
    <property type="term" value="C:cytoplasm"/>
    <property type="evidence" value="ECO:0007669"/>
    <property type="project" value="TreeGrafter"/>
</dbReference>
<feature type="transmembrane region" description="Helical" evidence="5">
    <location>
        <begin position="320"/>
        <end position="340"/>
    </location>
</feature>
<feature type="transmembrane region" description="Helical" evidence="5">
    <location>
        <begin position="232"/>
        <end position="252"/>
    </location>
</feature>
<feature type="transmembrane region" description="Helical" evidence="5">
    <location>
        <begin position="121"/>
        <end position="143"/>
    </location>
</feature>
<dbReference type="GO" id="GO:0016020">
    <property type="term" value="C:membrane"/>
    <property type="evidence" value="ECO:0007669"/>
    <property type="project" value="UniProtKB-SubCell"/>
</dbReference>
<feature type="transmembrane region" description="Helical" evidence="5">
    <location>
        <begin position="346"/>
        <end position="365"/>
    </location>
</feature>
<evidence type="ECO:0000313" key="9">
    <source>
        <dbReference type="Proteomes" id="UP000015354"/>
    </source>
</evidence>
<evidence type="ECO:0000313" key="8">
    <source>
        <dbReference type="EMBL" id="EPY36857.1"/>
    </source>
</evidence>
<dbReference type="InterPro" id="IPR013057">
    <property type="entry name" value="AA_transpt_TM"/>
</dbReference>
<dbReference type="AlphaFoldDB" id="S9V171"/>
<feature type="transmembrane region" description="Helical" evidence="5">
    <location>
        <begin position="386"/>
        <end position="408"/>
    </location>
</feature>
<dbReference type="PANTHER" id="PTHR22950:SF649">
    <property type="entry name" value="ACID TRANSPORTER, PUTATIVE-RELATED"/>
    <property type="match status" value="1"/>
</dbReference>
<evidence type="ECO:0000259" key="6">
    <source>
        <dbReference type="Pfam" id="PF01490"/>
    </source>
</evidence>
<dbReference type="GO" id="GO:0015179">
    <property type="term" value="F:L-amino acid transmembrane transporter activity"/>
    <property type="evidence" value="ECO:0007669"/>
    <property type="project" value="TreeGrafter"/>
</dbReference>
<reference evidence="8 9" key="1">
    <citation type="journal article" date="2013" name="PLoS ONE">
        <title>Predicting the Proteins of Angomonas deanei, Strigomonas culicis and Their Respective Endosymbionts Reveals New Aspects of the Trypanosomatidae Family.</title>
        <authorList>
            <person name="Motta M.C."/>
            <person name="Martins A.C."/>
            <person name="de Souza S.S."/>
            <person name="Catta-Preta C.M."/>
            <person name="Silva R."/>
            <person name="Klein C.C."/>
            <person name="de Almeida L.G."/>
            <person name="de Lima Cunha O."/>
            <person name="Ciapina L.P."/>
            <person name="Brocchi M."/>
            <person name="Colabardini A.C."/>
            <person name="de Araujo Lima B."/>
            <person name="Machado C.R."/>
            <person name="de Almeida Soares C.M."/>
            <person name="Probst C.M."/>
            <person name="de Menezes C.B."/>
            <person name="Thompson C.E."/>
            <person name="Bartholomeu D.C."/>
            <person name="Gradia D.F."/>
            <person name="Pavoni D.P."/>
            <person name="Grisard E.C."/>
            <person name="Fantinatti-Garboggini F."/>
            <person name="Marchini F.K."/>
            <person name="Rodrigues-Luiz G.F."/>
            <person name="Wagner G."/>
            <person name="Goldman G.H."/>
            <person name="Fietto J.L."/>
            <person name="Elias M.C."/>
            <person name="Goldman M.H."/>
            <person name="Sagot M.F."/>
            <person name="Pereira M."/>
            <person name="Stoco P.H."/>
            <person name="de Mendonca-Neto R.P."/>
            <person name="Teixeira S.M."/>
            <person name="Maciel T.E."/>
            <person name="de Oliveira Mendes T.A."/>
            <person name="Urmenyi T.P."/>
            <person name="de Souza W."/>
            <person name="Schenkman S."/>
            <person name="de Vasconcelos A.T."/>
        </authorList>
    </citation>
    <scope>NUCLEOTIDE SEQUENCE [LARGE SCALE GENOMIC DNA]</scope>
</reference>
<dbReference type="EMBL" id="ATMH01006245">
    <property type="protein sequence ID" value="EPY26251.1"/>
    <property type="molecule type" value="Genomic_DNA"/>
</dbReference>
<keyword evidence="2 5" id="KW-0812">Transmembrane</keyword>
<dbReference type="OrthoDB" id="28208at2759"/>
<keyword evidence="3 5" id="KW-1133">Transmembrane helix</keyword>
<protein>
    <submittedName>
        <fullName evidence="8">Amino acid permease</fullName>
    </submittedName>
</protein>
<evidence type="ECO:0000256" key="4">
    <source>
        <dbReference type="ARBA" id="ARBA00023136"/>
    </source>
</evidence>
<evidence type="ECO:0000256" key="5">
    <source>
        <dbReference type="SAM" id="Phobius"/>
    </source>
</evidence>
<feature type="transmembrane region" description="Helical" evidence="5">
    <location>
        <begin position="90"/>
        <end position="115"/>
    </location>
</feature>
<keyword evidence="4 5" id="KW-0472">Membrane</keyword>
<feature type="transmembrane region" description="Helical" evidence="5">
    <location>
        <begin position="280"/>
        <end position="308"/>
    </location>
</feature>
<dbReference type="PANTHER" id="PTHR22950">
    <property type="entry name" value="AMINO ACID TRANSPORTER"/>
    <property type="match status" value="1"/>
</dbReference>
<evidence type="ECO:0000256" key="1">
    <source>
        <dbReference type="ARBA" id="ARBA00004141"/>
    </source>
</evidence>
<feature type="transmembrane region" description="Helical" evidence="5">
    <location>
        <begin position="196"/>
        <end position="220"/>
    </location>
</feature>
<feature type="domain" description="Amino acid transporter transmembrane" evidence="6">
    <location>
        <begin position="10"/>
        <end position="408"/>
    </location>
</feature>
<dbReference type="Pfam" id="PF01490">
    <property type="entry name" value="Aa_trans"/>
    <property type="match status" value="1"/>
</dbReference>
<keyword evidence="9" id="KW-1185">Reference proteome</keyword>
<feature type="transmembrane region" description="Helical" evidence="5">
    <location>
        <begin position="12"/>
        <end position="34"/>
    </location>
</feature>
<gene>
    <name evidence="8" type="ORF">STCU_00372</name>
    <name evidence="7" type="ORF">STCU_06245</name>
</gene>
<evidence type="ECO:0000256" key="3">
    <source>
        <dbReference type="ARBA" id="ARBA00022989"/>
    </source>
</evidence>
<reference evidence="8" key="2">
    <citation type="submission" date="2013-03" db="EMBL/GenBank/DDBJ databases">
        <authorList>
            <person name="Motta M.C.M."/>
            <person name="Martins A.C.A."/>
            <person name="Preta C.M.C.C."/>
            <person name="Silva R."/>
            <person name="de Souza S.S."/>
            <person name="Klein C.C."/>
            <person name="de Almeida L.G.P."/>
            <person name="Cunha O.L."/>
            <person name="Colabardini A.C."/>
            <person name="Lima B.A."/>
            <person name="Machado C.R."/>
            <person name="Soares C.M.A."/>
            <person name="de Menezes C.B.A."/>
            <person name="Bartolomeu D.C."/>
            <person name="Grisard E.C."/>
            <person name="Fantinatti-Garboggini F."/>
            <person name="Rodrigues-Luiz G.F."/>
            <person name="Wagner G."/>
            <person name="Goldman G.H."/>
            <person name="Fietto J.L.R."/>
            <person name="Ciapina L.P."/>
            <person name="Brocchi M."/>
            <person name="Elias M.C."/>
            <person name="Goldman M.H.S."/>
            <person name="Sagot M.-F."/>
            <person name="Pereira M."/>
            <person name="Stoco P.H."/>
            <person name="Teixeira S.M.R."/>
            <person name="de Mendonca-Neto R.P."/>
            <person name="Maciel T.E.F."/>
            <person name="Mendes T.A.O."/>
            <person name="Urmenyi T.P."/>
            <person name="Teixeira M.M.G."/>
            <person name="de Camargo E.F.P."/>
            <person name="de Sousa W."/>
            <person name="Schenkman S."/>
            <person name="de Vasconcelos A.T.R."/>
        </authorList>
    </citation>
    <scope>NUCLEOTIDE SEQUENCE</scope>
</reference>
<proteinExistence type="predicted"/>
<dbReference type="EMBL" id="ATMH01000372">
    <property type="protein sequence ID" value="EPY36857.1"/>
    <property type="molecule type" value="Genomic_DNA"/>
</dbReference>
<evidence type="ECO:0000256" key="2">
    <source>
        <dbReference type="ARBA" id="ARBA00022692"/>
    </source>
</evidence>
<accession>S9V171</accession>
<comment type="subcellular location">
    <subcellularLocation>
        <location evidence="1">Membrane</location>
        <topology evidence="1">Multi-pass membrane protein</topology>
    </subcellularLocation>
</comment>
<evidence type="ECO:0000313" key="7">
    <source>
        <dbReference type="EMBL" id="EPY26251.1"/>
    </source>
</evidence>
<name>S9V171_9TRYP</name>
<feature type="transmembrane region" description="Helical" evidence="5">
    <location>
        <begin position="40"/>
        <end position="69"/>
    </location>
</feature>
<dbReference type="Proteomes" id="UP000015354">
    <property type="component" value="Unassembled WGS sequence"/>
</dbReference>
<organism evidence="8 9">
    <name type="scientific">Strigomonas culicis</name>
    <dbReference type="NCBI Taxonomy" id="28005"/>
    <lineage>
        <taxon>Eukaryota</taxon>
        <taxon>Discoba</taxon>
        <taxon>Euglenozoa</taxon>
        <taxon>Kinetoplastea</taxon>
        <taxon>Metakinetoplastina</taxon>
        <taxon>Trypanosomatida</taxon>
        <taxon>Trypanosomatidae</taxon>
        <taxon>Strigomonadinae</taxon>
        <taxon>Strigomonas</taxon>
    </lineage>
</organism>
<sequence>MAKGGAPVQGVFSSAVSLSVTTIGAGVLAIPSLFEQSGIYFVFLVLIAVAALTVLSIDYLVLCVDHLNLKSYEDISRELLGRSFEEAIRWVLIVYSVGIAAGYVVVVGEIVTPLIPFLHSFVPFLSTETHVVFFLWFLLMMPLSCVPQINHLEHMSLVAISSTFLISGAIVYRYYYPFSPHEKRSTDYAYFPLSSKALVTLPVMFFSFDCQSLVFSLYTGLTEVTRSAMTKVTTLSVTITGSVYFIVGYFGYISNTPHITGNILKNYSPLSDNLMMTSELLYTSTVMIAYVLVLLPCRDAVFILMYGYSTTTHDQRHSSISYRQILIVSVVLSVLSFLLALKAKSIVFLIALLGSVCSSILCFLYPAAFRISLHVRGIKSCTPLELFAAWLMMLIGVVGGIVGTIVTFKHL</sequence>